<dbReference type="AlphaFoldDB" id="G0M7F5"/>
<dbReference type="InterPro" id="IPR013087">
    <property type="entry name" value="Znf_C2H2_type"/>
</dbReference>
<protein>
    <submittedName>
        <fullName evidence="3">CBN-ZTF-13 protein</fullName>
    </submittedName>
</protein>
<gene>
    <name evidence="3" type="primary">Cbn-ztf-13</name>
    <name evidence="3" type="ORF">CAEBREN_10664</name>
</gene>
<feature type="compositionally biased region" description="Low complexity" evidence="1">
    <location>
        <begin position="67"/>
        <end position="76"/>
    </location>
</feature>
<feature type="region of interest" description="Disordered" evidence="1">
    <location>
        <begin position="56"/>
        <end position="76"/>
    </location>
</feature>
<evidence type="ECO:0000256" key="1">
    <source>
        <dbReference type="SAM" id="MobiDB-lite"/>
    </source>
</evidence>
<dbReference type="Proteomes" id="UP000008068">
    <property type="component" value="Unassembled WGS sequence"/>
</dbReference>
<dbReference type="EMBL" id="GL379786">
    <property type="protein sequence ID" value="EGT30141.1"/>
    <property type="molecule type" value="Genomic_DNA"/>
</dbReference>
<dbReference type="InParanoid" id="G0M7F5"/>
<dbReference type="OMA" id="FNWFCSE"/>
<evidence type="ECO:0000259" key="2">
    <source>
        <dbReference type="PROSITE" id="PS00028"/>
    </source>
</evidence>
<keyword evidence="4" id="KW-1185">Reference proteome</keyword>
<dbReference type="OrthoDB" id="5863318at2759"/>
<sequence>MFEEEASTYDPLISGLEPEPLDTVFLQLFSGIKHYITPEVKEEEPPELKPVYIRKPRSVENPPPKPQLSLPSFPQSPLGSVNVSTVASPTKNVKTTKTRQFAMLRCCCTEDFVSQFALEHHETKHHSHFFNWFCSECDIRFDTLLQASDHTLLTHGPEQMPVCDDIWEDPMRPPGVLSMHSIANRSTKFVKDFLHSRGKQTVMTAAYYLLARCELQAITTGQVGLVVYNQAKTDLLTTIDALEHEDFISCLKSTFIYGQYIKRVPLENYFGPTTVYKTLTFNNPPNKNILNGQSTPGTRYTFGSKYRVTPYLANQYQSVLKSPAPIRGRNYALQQPPSQNIVRRNMIAPYTLYPVRKNAQ</sequence>
<dbReference type="eggNOG" id="ENOG502TH0N">
    <property type="taxonomic scope" value="Eukaryota"/>
</dbReference>
<dbReference type="HOGENOM" id="CLU_738171_0_0_1"/>
<evidence type="ECO:0000313" key="4">
    <source>
        <dbReference type="Proteomes" id="UP000008068"/>
    </source>
</evidence>
<dbReference type="FunCoup" id="G0M7F5">
    <property type="interactions" value="1682"/>
</dbReference>
<proteinExistence type="predicted"/>
<accession>G0M7F5</accession>
<evidence type="ECO:0000313" key="3">
    <source>
        <dbReference type="EMBL" id="EGT30141.1"/>
    </source>
</evidence>
<organism evidence="4">
    <name type="scientific">Caenorhabditis brenneri</name>
    <name type="common">Nematode worm</name>
    <dbReference type="NCBI Taxonomy" id="135651"/>
    <lineage>
        <taxon>Eukaryota</taxon>
        <taxon>Metazoa</taxon>
        <taxon>Ecdysozoa</taxon>
        <taxon>Nematoda</taxon>
        <taxon>Chromadorea</taxon>
        <taxon>Rhabditida</taxon>
        <taxon>Rhabditina</taxon>
        <taxon>Rhabditomorpha</taxon>
        <taxon>Rhabditoidea</taxon>
        <taxon>Rhabditidae</taxon>
        <taxon>Peloderinae</taxon>
        <taxon>Caenorhabditis</taxon>
    </lineage>
</organism>
<reference evidence="4" key="1">
    <citation type="submission" date="2011-07" db="EMBL/GenBank/DDBJ databases">
        <authorList>
            <consortium name="Caenorhabditis brenneri Sequencing and Analysis Consortium"/>
            <person name="Wilson R.K."/>
        </authorList>
    </citation>
    <scope>NUCLEOTIDE SEQUENCE [LARGE SCALE GENOMIC DNA]</scope>
    <source>
        <strain evidence="4">PB2801</strain>
    </source>
</reference>
<name>G0M7F5_CAEBE</name>
<dbReference type="PROSITE" id="PS00028">
    <property type="entry name" value="ZINC_FINGER_C2H2_1"/>
    <property type="match status" value="1"/>
</dbReference>
<feature type="domain" description="C2H2-type" evidence="2">
    <location>
        <begin position="134"/>
        <end position="155"/>
    </location>
</feature>